<feature type="region of interest" description="Disordered" evidence="1">
    <location>
        <begin position="1"/>
        <end position="38"/>
    </location>
</feature>
<accession>A9WMQ3</accession>
<name>A9WMQ3_RENSM</name>
<feature type="transmembrane region" description="Helical" evidence="2">
    <location>
        <begin position="48"/>
        <end position="68"/>
    </location>
</feature>
<evidence type="ECO:0000256" key="1">
    <source>
        <dbReference type="SAM" id="MobiDB-lite"/>
    </source>
</evidence>
<dbReference type="AlphaFoldDB" id="A9WMQ3"/>
<gene>
    <name evidence="3" type="ordered locus">RSal33209_1645</name>
</gene>
<sequence>MGGSTMSAPGINIAEATDSEAEVAREDSKGSTDPTTRSLKSRLRKNRFWLIIGTVFLPVVAFALYQSFSG</sequence>
<keyword evidence="2" id="KW-1133">Transmembrane helix</keyword>
<evidence type="ECO:0000313" key="4">
    <source>
        <dbReference type="Proteomes" id="UP000002007"/>
    </source>
</evidence>
<protein>
    <submittedName>
        <fullName evidence="3">Uncharacterized protein</fullName>
    </submittedName>
</protein>
<dbReference type="EMBL" id="CP000910">
    <property type="protein sequence ID" value="ABY23381.1"/>
    <property type="molecule type" value="Genomic_DNA"/>
</dbReference>
<evidence type="ECO:0000256" key="2">
    <source>
        <dbReference type="SAM" id="Phobius"/>
    </source>
</evidence>
<organism evidence="3 4">
    <name type="scientific">Renibacterium salmoninarum (strain ATCC 33209 / DSM 20767 / JCM 11484 / NBRC 15589 / NCIMB 2235)</name>
    <dbReference type="NCBI Taxonomy" id="288705"/>
    <lineage>
        <taxon>Bacteria</taxon>
        <taxon>Bacillati</taxon>
        <taxon>Actinomycetota</taxon>
        <taxon>Actinomycetes</taxon>
        <taxon>Micrococcales</taxon>
        <taxon>Micrococcaceae</taxon>
        <taxon>Renibacterium</taxon>
    </lineage>
</organism>
<evidence type="ECO:0000313" key="3">
    <source>
        <dbReference type="EMBL" id="ABY23381.1"/>
    </source>
</evidence>
<dbReference type="Proteomes" id="UP000002007">
    <property type="component" value="Chromosome"/>
</dbReference>
<keyword evidence="2" id="KW-0472">Membrane</keyword>
<proteinExistence type="predicted"/>
<dbReference type="KEGG" id="rsa:RSal33209_1645"/>
<dbReference type="STRING" id="288705.RSal33209_1645"/>
<reference evidence="4" key="1">
    <citation type="journal article" date="2008" name="J. Bacteriol.">
        <title>Genome sequence of the fish pathogen Renibacterium salmoninarum suggests reductive evolution away from an environmental Arthrobacter ancestor.</title>
        <authorList>
            <person name="Wiens G.D."/>
            <person name="Rockey D.D."/>
            <person name="Wu Z."/>
            <person name="Chang J."/>
            <person name="Levy R."/>
            <person name="Crane S."/>
            <person name="Chen D.S."/>
            <person name="Capri G.R."/>
            <person name="Burnett J.R."/>
            <person name="Sudheesh P.S."/>
            <person name="Schipma M.J."/>
            <person name="Burd H."/>
            <person name="Bhattacharyya A."/>
            <person name="Rhodes L.D."/>
            <person name="Kaul R."/>
            <person name="Strom M.S."/>
        </authorList>
    </citation>
    <scope>NUCLEOTIDE SEQUENCE [LARGE SCALE GENOMIC DNA]</scope>
    <source>
        <strain evidence="4">ATCC 33209 / DSM 20767 / JCM 11484 / NBRC 15589 / NCIMB 2235</strain>
    </source>
</reference>
<dbReference type="HOGENOM" id="CLU_2755026_0_0_11"/>
<keyword evidence="4" id="KW-1185">Reference proteome</keyword>
<keyword evidence="2" id="KW-0812">Transmembrane</keyword>